<dbReference type="PANTHER" id="PTHR43775:SF51">
    <property type="entry name" value="INACTIVE PHENOLPHTHIOCEROL SYNTHESIS POLYKETIDE SYNTHASE TYPE I PKS1-RELATED"/>
    <property type="match status" value="1"/>
</dbReference>
<sequence length="1700" mass="182996">MTNSQENSELDGIAIIGMAGRFPGAASVGELWQNLCGGVESTAFFSDAELDPSIDPNLRQNPNYVKARGIIDGADRFDAAFFGVSTREAEITDPQQRVFLEIAWAALENAGCDPNTFSGSIGVYAGTGNNTYFPNNIAGRSDVISRAGEFQVMVANEKDYIATRTSYKLNLKGPSVSVHTACSTSLVAVCQAFYALMSYQCDLALAGGISITVPQNSGYLYQEGGMFSSDGHCKPFDAKAEGTVFGNAAGAVVLKRLEEAIADRDTIYAVIRGVGLNNDGAAKVSFAAPSVDGQADAIAMAQAMAGVDPETISYVETHGTATPLGDPIEIEALTQAFALKTAAKQFCAIGSVKSNFGHTIAAAGVTGPIKTALALKHRQIPATLHFEQPNPAIDFANSPFYVNAELSEWKAGKTPRRAGVSSFGVGGTNAHVVLEEAPALEPSSPSRPRQLLLLSAKTPSALDAATANLRSHLAQNPEIDLADAAYTLQTGRQAFNYRRFAVCSDRTDAVEILESLPPLRTATRCTESRNPAVIFMFPGQGSQYVNMGLNLYESEPLFRETVDRCAEILQPHLGRDLRKVLYPGSDEATAAESLRQTFLTQPAIFTVEYALSKLWQSWGIIPQGAIGHSIGEFVAATIAGVFSLEDALMLVAARGRLMQDLPGGSMLSVRLPAAEVEGRLSADLAVAAVNAPDLCVVSGPTEAIALFQQQLESESVVCKQLHTSHAFHSPMVDSIVEPFAEYVKKVQLSAPTIPFVSTVTASWITAEQATDPMYWARHLRATVRFADGIKELWQEDPNRILLEVGPRTTAATLARKQAKDLKKQVAISSLSDSHENQTEWAALLSAAGQLWLCGVSIDWQSFYQEETRDRLPLPTYPFESKRFWIEPKVSEDKSGRGGDGESERVGEWENSQFPMPDSQFPMPDSPFPITTSQLPTTNSQLPMPNSQAETQTAARKYRLIPAIKNILEETSGEDLGSVDEDLTFLEMGLDSLSLTQVALNLQKEFSIKITFRQLLETFPTLGTLSEFIDGALPPEVLPATPAVQQAAPVPAPAPPIAPPEQTAIPVPASAPVNLPLPSPGPQILHPVQSGNLEYLIGQQLQIMSRQLELLGGAGSVPAQPAPTTNGRGSAPVPAPSQPAAVQNIPQSQTHGSAIAPTAAPTAEPTAEPKKVFGAAARIDTSDRDGLTPQQSAYLETFVKRYTARTQKSKQYTQTHRHHLADPRVVSGFNRTMKELVYPIVVGRSSGSKLWDEDGNEYVDLTNGFGSNFFGYSPAFITEAIAAQMQRGYEIGPQTPLAGEVAELVCEMTKHDRAAFCNTGSEAVLGAMRLARTVTGNSTIVMFTGDYHGIFDEVIVRGTKKLRSLPAAPGIPQSAVDNTLILDYGEPESLEILKARAGEFAAIMVEPVQSRRPDLQPREFLHEVRRITEQAGCAFIMDEVITGFRVAPGGAQEYFGVQADIGTYGKVVGGGMPIGVIAGKSAWMDALDGGFWQFGDDSFPEVGVTYFAGTFVRHPLTLAAAKASLEYLKRGGPSLQRELNAKTDKFVAELNAMFDREQAPFTVKNFGSLFKITYPQDFTHGELLFYSLREKGIHIWDHRPCFLTLAHSDADIAFAKEAFKNSIAELQSAGFLTAPSGATVKVLEFNKNGNTNGSKSSTVFASNSPVPGAKLGRDPNGNPAWYIADPERPGKHLQVGDSLSN</sequence>
<dbReference type="GO" id="GO:0042286">
    <property type="term" value="F:glutamate-1-semialdehyde 2,1-aminomutase activity"/>
    <property type="evidence" value="ECO:0007669"/>
    <property type="project" value="UniProtKB-EC"/>
</dbReference>
<dbReference type="InterPro" id="IPR005814">
    <property type="entry name" value="Aminotrans_3"/>
</dbReference>
<dbReference type="EC" id="2.3.1.94" evidence="11"/>
<dbReference type="InterPro" id="IPR014031">
    <property type="entry name" value="Ketoacyl_synth_C"/>
</dbReference>
<keyword evidence="3 11" id="KW-0808">Transferase</keyword>
<keyword evidence="7" id="KW-0511">Multifunctional enzyme</keyword>
<dbReference type="PROSITE" id="PS50075">
    <property type="entry name" value="CARRIER"/>
    <property type="match status" value="1"/>
</dbReference>
<organism evidence="11 12">
    <name type="scientific">Phormidium nigroviride PCC 7112</name>
    <dbReference type="NCBI Taxonomy" id="179408"/>
    <lineage>
        <taxon>Bacteria</taxon>
        <taxon>Bacillati</taxon>
        <taxon>Cyanobacteriota</taxon>
        <taxon>Cyanophyceae</taxon>
        <taxon>Oscillatoriophycideae</taxon>
        <taxon>Oscillatoriales</taxon>
        <taxon>Oscillatoriaceae</taxon>
        <taxon>Phormidium</taxon>
    </lineage>
</organism>
<dbReference type="KEGG" id="oni:Osc7112_3588"/>
<name>K9VKC5_9CYAN</name>
<dbReference type="Gene3D" id="3.90.1150.10">
    <property type="entry name" value="Aspartate Aminotransferase, domain 1"/>
    <property type="match status" value="1"/>
</dbReference>
<dbReference type="EMBL" id="CP003614">
    <property type="protein sequence ID" value="AFZ07952.1"/>
    <property type="molecule type" value="Genomic_DNA"/>
</dbReference>
<feature type="region of interest" description="Disordered" evidence="8">
    <location>
        <begin position="1113"/>
        <end position="1167"/>
    </location>
</feature>
<feature type="compositionally biased region" description="Low complexity" evidence="8">
    <location>
        <begin position="1155"/>
        <end position="1165"/>
    </location>
</feature>
<feature type="region of interest" description="Disordered" evidence="8">
    <location>
        <begin position="1664"/>
        <end position="1700"/>
    </location>
</feature>
<evidence type="ECO:0000256" key="5">
    <source>
        <dbReference type="ARBA" id="ARBA00022898"/>
    </source>
</evidence>
<dbReference type="Pfam" id="PF02801">
    <property type="entry name" value="Ketoacyl-synt_C"/>
    <property type="match status" value="1"/>
</dbReference>
<dbReference type="SUPFAM" id="SSF55048">
    <property type="entry name" value="Probable ACP-binding domain of malonyl-CoA ACP transacylase"/>
    <property type="match status" value="1"/>
</dbReference>
<evidence type="ECO:0000256" key="8">
    <source>
        <dbReference type="SAM" id="MobiDB-lite"/>
    </source>
</evidence>
<dbReference type="Gene3D" id="3.40.47.10">
    <property type="match status" value="1"/>
</dbReference>
<dbReference type="PROSITE" id="PS00606">
    <property type="entry name" value="KS3_1"/>
    <property type="match status" value="1"/>
</dbReference>
<keyword evidence="4" id="KW-0276">Fatty acid metabolism</keyword>
<reference evidence="11 12" key="1">
    <citation type="submission" date="2012-05" db="EMBL/GenBank/DDBJ databases">
        <title>Finished chromosome of genome of Oscillatoria sp. PCC 7112.</title>
        <authorList>
            <consortium name="US DOE Joint Genome Institute"/>
            <person name="Gugger M."/>
            <person name="Coursin T."/>
            <person name="Rippka R."/>
            <person name="Tandeau De Marsac N."/>
            <person name="Huntemann M."/>
            <person name="Wei C.-L."/>
            <person name="Han J."/>
            <person name="Detter J.C."/>
            <person name="Han C."/>
            <person name="Tapia R."/>
            <person name="Davenport K."/>
            <person name="Daligault H."/>
            <person name="Erkkila T."/>
            <person name="Gu W."/>
            <person name="Munk A.C.C."/>
            <person name="Teshima H."/>
            <person name="Xu Y."/>
            <person name="Chain P."/>
            <person name="Chen A."/>
            <person name="Krypides N."/>
            <person name="Mavromatis K."/>
            <person name="Markowitz V."/>
            <person name="Szeto E."/>
            <person name="Ivanova N."/>
            <person name="Mikhailova N."/>
            <person name="Ovchinnikova G."/>
            <person name="Pagani I."/>
            <person name="Pati A."/>
            <person name="Goodwin L."/>
            <person name="Peters L."/>
            <person name="Pitluck S."/>
            <person name="Woyke T."/>
            <person name="Kerfeld C."/>
        </authorList>
    </citation>
    <scope>NUCLEOTIDE SEQUENCE [LARGE SCALE GENOMIC DNA]</scope>
    <source>
        <strain evidence="11 12">PCC 7112</strain>
    </source>
</reference>
<dbReference type="InterPro" id="IPR015422">
    <property type="entry name" value="PyrdxlP-dep_Trfase_small"/>
</dbReference>
<keyword evidence="11" id="KW-0012">Acyltransferase</keyword>
<dbReference type="Gene3D" id="1.10.1200.10">
    <property type="entry name" value="ACP-like"/>
    <property type="match status" value="1"/>
</dbReference>
<dbReference type="SUPFAM" id="SSF53383">
    <property type="entry name" value="PLP-dependent transferases"/>
    <property type="match status" value="1"/>
</dbReference>
<dbReference type="GO" id="GO:0004312">
    <property type="term" value="F:fatty acid synthase activity"/>
    <property type="evidence" value="ECO:0007669"/>
    <property type="project" value="TreeGrafter"/>
</dbReference>
<evidence type="ECO:0000256" key="3">
    <source>
        <dbReference type="ARBA" id="ARBA00022679"/>
    </source>
</evidence>
<dbReference type="InterPro" id="IPR001227">
    <property type="entry name" value="Ac_transferase_dom_sf"/>
</dbReference>
<dbReference type="eggNOG" id="COG3321">
    <property type="taxonomic scope" value="Bacteria"/>
</dbReference>
<dbReference type="Gene3D" id="3.30.70.3290">
    <property type="match status" value="1"/>
</dbReference>
<feature type="domain" description="Carrier" evidence="9">
    <location>
        <begin position="953"/>
        <end position="1032"/>
    </location>
</feature>
<keyword evidence="5" id="KW-0663">Pyridoxal phosphate</keyword>
<dbReference type="EC" id="5.4.3.8" evidence="11"/>
<dbReference type="SUPFAM" id="SSF52151">
    <property type="entry name" value="FabD/lysophospholipase-like"/>
    <property type="match status" value="1"/>
</dbReference>
<dbReference type="CDD" id="cd00833">
    <property type="entry name" value="PKS"/>
    <property type="match status" value="1"/>
</dbReference>
<dbReference type="InterPro" id="IPR020841">
    <property type="entry name" value="PKS_Beta-ketoAc_synthase_dom"/>
</dbReference>
<dbReference type="InterPro" id="IPR018201">
    <property type="entry name" value="Ketoacyl_synth_AS"/>
</dbReference>
<dbReference type="GO" id="GO:0006633">
    <property type="term" value="P:fatty acid biosynthetic process"/>
    <property type="evidence" value="ECO:0007669"/>
    <property type="project" value="InterPro"/>
</dbReference>
<dbReference type="InterPro" id="IPR014043">
    <property type="entry name" value="Acyl_transferase_dom"/>
</dbReference>
<proteinExistence type="predicted"/>
<dbReference type="Pfam" id="PF22621">
    <property type="entry name" value="CurL-like_PKS_C"/>
    <property type="match status" value="1"/>
</dbReference>
<dbReference type="GO" id="GO:0047879">
    <property type="term" value="F:erythronolide synthase activity"/>
    <property type="evidence" value="ECO:0007669"/>
    <property type="project" value="UniProtKB-EC"/>
</dbReference>
<dbReference type="InterPro" id="IPR015424">
    <property type="entry name" value="PyrdxlP-dep_Trfase"/>
</dbReference>
<evidence type="ECO:0000259" key="9">
    <source>
        <dbReference type="PROSITE" id="PS50075"/>
    </source>
</evidence>
<dbReference type="SUPFAM" id="SSF47336">
    <property type="entry name" value="ACP-like"/>
    <property type="match status" value="1"/>
</dbReference>
<dbReference type="Pfam" id="PF00550">
    <property type="entry name" value="PP-binding"/>
    <property type="match status" value="1"/>
</dbReference>
<dbReference type="SMART" id="SM00825">
    <property type="entry name" value="PKS_KS"/>
    <property type="match status" value="1"/>
</dbReference>
<dbReference type="Proteomes" id="UP000010478">
    <property type="component" value="Chromosome"/>
</dbReference>
<dbReference type="InterPro" id="IPR014030">
    <property type="entry name" value="Ketoacyl_synth_N"/>
</dbReference>
<dbReference type="Pfam" id="PF00202">
    <property type="entry name" value="Aminotran_3"/>
    <property type="match status" value="1"/>
</dbReference>
<gene>
    <name evidence="11" type="ORF">Osc7112_3588</name>
</gene>
<dbReference type="OrthoDB" id="499075at2"/>
<dbReference type="GO" id="GO:0030170">
    <property type="term" value="F:pyridoxal phosphate binding"/>
    <property type="evidence" value="ECO:0007669"/>
    <property type="project" value="InterPro"/>
</dbReference>
<evidence type="ECO:0000313" key="11">
    <source>
        <dbReference type="EMBL" id="AFZ07952.1"/>
    </source>
</evidence>
<evidence type="ECO:0000313" key="12">
    <source>
        <dbReference type="Proteomes" id="UP000010478"/>
    </source>
</evidence>
<dbReference type="Pfam" id="PF00698">
    <property type="entry name" value="Acyl_transf_1"/>
    <property type="match status" value="1"/>
</dbReference>
<dbReference type="InterPro" id="IPR036736">
    <property type="entry name" value="ACP-like_sf"/>
</dbReference>
<accession>K9VKC5</accession>
<dbReference type="PANTHER" id="PTHR43775">
    <property type="entry name" value="FATTY ACID SYNTHASE"/>
    <property type="match status" value="1"/>
</dbReference>
<feature type="domain" description="Ketosynthase family 3 (KS3)" evidence="10">
    <location>
        <begin position="10"/>
        <end position="436"/>
    </location>
</feature>
<dbReference type="InterPro" id="IPR009081">
    <property type="entry name" value="PP-bd_ACP"/>
</dbReference>
<dbReference type="InterPro" id="IPR016036">
    <property type="entry name" value="Malonyl_transacylase_ACP-bd"/>
</dbReference>
<dbReference type="Gene3D" id="3.40.366.10">
    <property type="entry name" value="Malonyl-Coenzyme A Acyl Carrier Protein, domain 2"/>
    <property type="match status" value="1"/>
</dbReference>
<dbReference type="Gene3D" id="3.40.640.10">
    <property type="entry name" value="Type I PLP-dependent aspartate aminotransferase-like (Major domain)"/>
    <property type="match status" value="1"/>
</dbReference>
<dbReference type="HOGENOM" id="CLU_000022_9_1_3"/>
<dbReference type="STRING" id="179408.Osc7112_3588"/>
<dbReference type="RefSeq" id="WP_015177211.1">
    <property type="nucleotide sequence ID" value="NC_019729.1"/>
</dbReference>
<dbReference type="CDD" id="cd00610">
    <property type="entry name" value="OAT_like"/>
    <property type="match status" value="1"/>
</dbReference>
<evidence type="ECO:0000256" key="7">
    <source>
        <dbReference type="ARBA" id="ARBA00023268"/>
    </source>
</evidence>
<keyword evidence="2" id="KW-0597">Phosphoprotein</keyword>
<dbReference type="InterPro" id="IPR015421">
    <property type="entry name" value="PyrdxlP-dep_Trfase_major"/>
</dbReference>
<dbReference type="GO" id="GO:0008483">
    <property type="term" value="F:transaminase activity"/>
    <property type="evidence" value="ECO:0007669"/>
    <property type="project" value="InterPro"/>
</dbReference>
<keyword evidence="1" id="KW-0596">Phosphopantetheine</keyword>
<protein>
    <submittedName>
        <fullName evidence="11">6-deoxyerythronolide-B synthase, Glutamate-1-semialdehyde 2,1-aminomutase</fullName>
        <ecNumber evidence="11">2.3.1.94</ecNumber>
        <ecNumber evidence="11">5.4.3.8</ecNumber>
    </submittedName>
</protein>
<dbReference type="eggNOG" id="COG0001">
    <property type="taxonomic scope" value="Bacteria"/>
</dbReference>
<evidence type="ECO:0000259" key="10">
    <source>
        <dbReference type="PROSITE" id="PS52004"/>
    </source>
</evidence>
<evidence type="ECO:0000256" key="2">
    <source>
        <dbReference type="ARBA" id="ARBA00022553"/>
    </source>
</evidence>
<dbReference type="GO" id="GO:0004315">
    <property type="term" value="F:3-oxoacyl-[acyl-carrier-protein] synthase activity"/>
    <property type="evidence" value="ECO:0007669"/>
    <property type="project" value="InterPro"/>
</dbReference>
<evidence type="ECO:0000256" key="1">
    <source>
        <dbReference type="ARBA" id="ARBA00022450"/>
    </source>
</evidence>
<dbReference type="Pfam" id="PF00109">
    <property type="entry name" value="ketoacyl-synt"/>
    <property type="match status" value="1"/>
</dbReference>
<dbReference type="Gene3D" id="3.30.70.250">
    <property type="entry name" value="Malonyl-CoA ACP transacylase, ACP-binding"/>
    <property type="match status" value="1"/>
</dbReference>
<dbReference type="InterPro" id="IPR016035">
    <property type="entry name" value="Acyl_Trfase/lysoPLipase"/>
</dbReference>
<keyword evidence="6" id="KW-0443">Lipid metabolism</keyword>
<evidence type="ECO:0000256" key="6">
    <source>
        <dbReference type="ARBA" id="ARBA00023098"/>
    </source>
</evidence>
<dbReference type="PROSITE" id="PS52004">
    <property type="entry name" value="KS3_2"/>
    <property type="match status" value="1"/>
</dbReference>
<dbReference type="PATRIC" id="fig|179408.3.peg.4409"/>
<keyword evidence="11" id="KW-0413">Isomerase</keyword>
<dbReference type="FunFam" id="3.40.47.10:FF:000042">
    <property type="entry name" value="Polyketide synthase Pks13"/>
    <property type="match status" value="1"/>
</dbReference>
<dbReference type="eggNOG" id="COG0236">
    <property type="taxonomic scope" value="Bacteria"/>
</dbReference>
<dbReference type="InterPro" id="IPR016039">
    <property type="entry name" value="Thiolase-like"/>
</dbReference>
<keyword evidence="12" id="KW-1185">Reference proteome</keyword>
<dbReference type="SMART" id="SM00827">
    <property type="entry name" value="PKS_AT"/>
    <property type="match status" value="1"/>
</dbReference>
<dbReference type="InterPro" id="IPR050091">
    <property type="entry name" value="PKS_NRPS_Biosynth_Enz"/>
</dbReference>
<evidence type="ECO:0000256" key="4">
    <source>
        <dbReference type="ARBA" id="ARBA00022832"/>
    </source>
</evidence>
<dbReference type="SUPFAM" id="SSF53901">
    <property type="entry name" value="Thiolase-like"/>
    <property type="match status" value="1"/>
</dbReference>